<evidence type="ECO:0000313" key="4">
    <source>
        <dbReference type="Proteomes" id="UP000000814"/>
    </source>
</evidence>
<gene>
    <name evidence="3" type="ordered locus">CA_C0816</name>
</gene>
<dbReference type="GeneID" id="44997327"/>
<keyword evidence="1" id="KW-0378">Hydrolase</keyword>
<dbReference type="EMBL" id="AE001437">
    <property type="protein sequence ID" value="AAK78792.1"/>
    <property type="molecule type" value="Genomic_DNA"/>
</dbReference>
<dbReference type="PANTHER" id="PTHR43798:SF31">
    <property type="entry name" value="AB HYDROLASE SUPERFAMILY PROTEIN YCLE"/>
    <property type="match status" value="1"/>
</dbReference>
<dbReference type="EvolutionaryTrace" id="Q97KV0"/>
<dbReference type="InterPro" id="IPR050266">
    <property type="entry name" value="AB_hydrolase_sf"/>
</dbReference>
<dbReference type="HOGENOM" id="CLU_020336_50_1_9"/>
<feature type="domain" description="AB hydrolase-1" evidence="2">
    <location>
        <begin position="15"/>
        <end position="118"/>
    </location>
</feature>
<accession>Q97KV0</accession>
<name>Q97KV0_CLOAB</name>
<proteinExistence type="evidence at protein level"/>
<dbReference type="eggNOG" id="COG0596">
    <property type="taxonomic scope" value="Bacteria"/>
</dbReference>
<dbReference type="OrthoDB" id="9775557at2"/>
<dbReference type="SMR" id="Q97KV0"/>
<keyword evidence="4" id="KW-1185">Reference proteome</keyword>
<dbReference type="SUPFAM" id="SSF53474">
    <property type="entry name" value="alpha/beta-Hydrolases"/>
    <property type="match status" value="1"/>
</dbReference>
<dbReference type="PANTHER" id="PTHR43798">
    <property type="entry name" value="MONOACYLGLYCEROL LIPASE"/>
    <property type="match status" value="1"/>
</dbReference>
<dbReference type="PATRIC" id="fig|272562.8.peg.1022"/>
<dbReference type="ESTHER" id="cloac-CAC0816">
    <property type="family name" value="6_AlphaBeta_hydrolase"/>
</dbReference>
<protein>
    <submittedName>
        <fullName evidence="3">Lipase-esterase related protein</fullName>
    </submittedName>
</protein>
<evidence type="ECO:0007829" key="5">
    <source>
        <dbReference type="PDB" id="3E0X"/>
    </source>
</evidence>
<evidence type="ECO:0000259" key="2">
    <source>
        <dbReference type="Pfam" id="PF00561"/>
    </source>
</evidence>
<sequence>MLHYVHVGNKKSPNTLLFVHGSGCNLKIFGELEKYLEDYNCILLDLKGHGESKGQCPSTVYGYIDNVANFITNSEVTKHQKNITLIGYSMGGAIVLGVALKKLPNVRKVVSLSGGARFDKLDKDFMEKIYHNQLDNNYLLECIGGIDNPLSEKYFETLEKDPDIMINDLIACKLIDLVDNLKNIDIPVKAIVAKDELLTLVEYSEIIKKEVENSELKIFETGKHFLLVVNAKGVAEEIKNFI</sequence>
<dbReference type="RefSeq" id="WP_010964134.1">
    <property type="nucleotide sequence ID" value="NC_003030.1"/>
</dbReference>
<dbReference type="Gene3D" id="3.40.50.1820">
    <property type="entry name" value="alpha/beta hydrolase"/>
    <property type="match status" value="1"/>
</dbReference>
<dbReference type="GO" id="GO:0016787">
    <property type="term" value="F:hydrolase activity"/>
    <property type="evidence" value="ECO:0007669"/>
    <property type="project" value="UniProtKB-KW"/>
</dbReference>
<dbReference type="Pfam" id="PF00561">
    <property type="entry name" value="Abhydrolase_1"/>
    <property type="match status" value="1"/>
</dbReference>
<reference evidence="3 4" key="1">
    <citation type="journal article" date="2001" name="J. Bacteriol.">
        <title>Genome sequence and comparative analysis of the solvent-producing bacterium Clostridium acetobutylicum.</title>
        <authorList>
            <person name="Nolling J."/>
            <person name="Breton G."/>
            <person name="Omelchenko M.V."/>
            <person name="Makarova K.S."/>
            <person name="Zeng Q."/>
            <person name="Gibson R."/>
            <person name="Lee H.M."/>
            <person name="Dubois J."/>
            <person name="Qiu D."/>
            <person name="Hitti J."/>
            <person name="Wolf Y.I."/>
            <person name="Tatusov R.L."/>
            <person name="Sabathe F."/>
            <person name="Doucette-Stamm L."/>
            <person name="Soucaille P."/>
            <person name="Daly M.J."/>
            <person name="Bennett G.N."/>
            <person name="Koonin E.V."/>
            <person name="Smith D.R."/>
        </authorList>
    </citation>
    <scope>NUCLEOTIDE SEQUENCE [LARGE SCALE GENOMIC DNA]</scope>
    <source>
        <strain evidence="4">ATCC 824 / DSM 792 / JCM 1419 / LMG 5710 / VKM B-1787</strain>
    </source>
</reference>
<reference evidence="5" key="2">
    <citation type="submission" date="2008-08" db="PDB data bank">
        <title>The crystal structure of a Lipase-esterase related protein from Clostridium acetobutylicum ATCC 824.</title>
        <authorList>
            <person name="Tan K."/>
            <person name="Sather A."/>
            <person name="Cobb G."/>
            <person name="Joachimiak A."/>
        </authorList>
    </citation>
    <scope>X-RAY CRYSTALLOGRAPHY (1.45 ANGSTROMS)</scope>
</reference>
<evidence type="ECO:0000313" key="3">
    <source>
        <dbReference type="EMBL" id="AAK78792.1"/>
    </source>
</evidence>
<dbReference type="Proteomes" id="UP000000814">
    <property type="component" value="Chromosome"/>
</dbReference>
<dbReference type="InterPro" id="IPR000073">
    <property type="entry name" value="AB_hydrolase_1"/>
</dbReference>
<evidence type="ECO:0000256" key="1">
    <source>
        <dbReference type="ARBA" id="ARBA00022801"/>
    </source>
</evidence>
<keyword evidence="5" id="KW-0002">3D-structure</keyword>
<dbReference type="KEGG" id="cac:CA_C0816"/>
<dbReference type="PDBsum" id="3E0X"/>
<dbReference type="AlphaFoldDB" id="Q97KV0"/>
<organism evidence="3 4">
    <name type="scientific">Clostridium acetobutylicum (strain ATCC 824 / DSM 792 / JCM 1419 / IAM 19013 / LMG 5710 / NBRC 13948 / NRRL B-527 / VKM B-1787 / 2291 / W)</name>
    <dbReference type="NCBI Taxonomy" id="272562"/>
    <lineage>
        <taxon>Bacteria</taxon>
        <taxon>Bacillati</taxon>
        <taxon>Bacillota</taxon>
        <taxon>Clostridia</taxon>
        <taxon>Eubacteriales</taxon>
        <taxon>Clostridiaceae</taxon>
        <taxon>Clostridium</taxon>
    </lineage>
</organism>
<dbReference type="STRING" id="272562.CA_C0816"/>
<dbReference type="InterPro" id="IPR029058">
    <property type="entry name" value="AB_hydrolase_fold"/>
</dbReference>
<dbReference type="DNASU" id="1116999"/>
<dbReference type="PDB" id="3E0X">
    <property type="method" value="X-ray"/>
    <property type="resolution" value="1.45 A"/>
    <property type="chains" value="A/B=1-242"/>
</dbReference>
<dbReference type="GO" id="GO:0016020">
    <property type="term" value="C:membrane"/>
    <property type="evidence" value="ECO:0007669"/>
    <property type="project" value="TreeGrafter"/>
</dbReference>
<dbReference type="PIR" id="E97000">
    <property type="entry name" value="E97000"/>
</dbReference>